<dbReference type="InterPro" id="IPR006315">
    <property type="entry name" value="OM_autotransptr_brl_dom"/>
</dbReference>
<dbReference type="NCBIfam" id="TIGR01414">
    <property type="entry name" value="autotrans_barl"/>
    <property type="match status" value="1"/>
</dbReference>
<dbReference type="Pfam" id="PF18883">
    <property type="entry name" value="AC_1"/>
    <property type="match status" value="1"/>
</dbReference>
<dbReference type="Pfam" id="PF03797">
    <property type="entry name" value="Autotransporter"/>
    <property type="match status" value="1"/>
</dbReference>
<dbReference type="RefSeq" id="WP_346336292.1">
    <property type="nucleotide sequence ID" value="NZ_JBBYXI010000001.1"/>
</dbReference>
<name>A0ABV0BGI0_9HYPH</name>
<comment type="caution">
    <text evidence="2">The sequence shown here is derived from an EMBL/GenBank/DDBJ whole genome shotgun (WGS) entry which is preliminary data.</text>
</comment>
<dbReference type="InterPro" id="IPR012332">
    <property type="entry name" value="Autotransporter_pectin_lyase_C"/>
</dbReference>
<dbReference type="PANTHER" id="PTHR35037">
    <property type="entry name" value="C-TERMINAL REGION OF AIDA-LIKE PROTEIN"/>
    <property type="match status" value="1"/>
</dbReference>
<keyword evidence="3" id="KW-1185">Reference proteome</keyword>
<dbReference type="EMBL" id="JBBYXI010000001">
    <property type="protein sequence ID" value="MEN3930090.1"/>
    <property type="molecule type" value="Genomic_DNA"/>
</dbReference>
<dbReference type="Proteomes" id="UP001418637">
    <property type="component" value="Unassembled WGS sequence"/>
</dbReference>
<dbReference type="SMART" id="SM00869">
    <property type="entry name" value="Autotransporter"/>
    <property type="match status" value="1"/>
</dbReference>
<dbReference type="Gene3D" id="2.40.128.130">
    <property type="entry name" value="Autotransporter beta-domain"/>
    <property type="match status" value="1"/>
</dbReference>
<dbReference type="PROSITE" id="PS51208">
    <property type="entry name" value="AUTOTRANSPORTER"/>
    <property type="match status" value="1"/>
</dbReference>
<protein>
    <submittedName>
        <fullName evidence="2">Autotransporter outer membrane beta-barrel domain-containing protein</fullName>
    </submittedName>
</protein>
<dbReference type="InterPro" id="IPR043990">
    <property type="entry name" value="AC_1"/>
</dbReference>
<dbReference type="InterPro" id="IPR036709">
    <property type="entry name" value="Autotransporte_beta_dom_sf"/>
</dbReference>
<evidence type="ECO:0000313" key="2">
    <source>
        <dbReference type="EMBL" id="MEN3930090.1"/>
    </source>
</evidence>
<proteinExistence type="predicted"/>
<dbReference type="InterPro" id="IPR051551">
    <property type="entry name" value="Autotransporter_adhesion"/>
</dbReference>
<sequence length="457" mass="50684">MRWRCLYRQWRRNQPQYSAERGWVNSQCDVLVVDSTAQGASSTMINVIPDAASAGAYTTGNGILLIEVLDNTASAAGIFMLAQPVILGAYEYTLYHNGRGTDASDGNWYLRNTAPDIIDPVDPPITVIPPVGPDPDPGVVTPIETTRPNIQPGVPVAMAMILLATQYGYAMLDTLHERVGETYPQQPIPVIKQYYVTDKLGQRQLVKIMPRNQEREAWFRGAWARLIGERGLRDRGNFTRHGADYVYNFGGIQAGIDVYAREQSDQTLDKVGLYVGYGQIRSKVTAAYGGKAGTIDMDAYTIGGYWIHFSPNNWYTDAVVQGTWYSSDSSTVTGQRLKSDGLGLIASLEGGYTFNLKDGWAIEPQAQVVYQNVSFDKFNDGRALYDVNSGDSLRGRVGLRIKKDWNTAFDQAKPRLITTWLRANVWHEFLGNSKLTVPSTQGYKPGSVLHTAQRNMG</sequence>
<dbReference type="PANTHER" id="PTHR35037:SF3">
    <property type="entry name" value="C-TERMINAL REGION OF AIDA-LIKE PROTEIN"/>
    <property type="match status" value="1"/>
</dbReference>
<dbReference type="InterPro" id="IPR011050">
    <property type="entry name" value="Pectin_lyase_fold/virulence"/>
</dbReference>
<dbReference type="SUPFAM" id="SSF51126">
    <property type="entry name" value="Pectin lyase-like"/>
    <property type="match status" value="1"/>
</dbReference>
<accession>A0ABV0BGI0</accession>
<reference evidence="2 3" key="1">
    <citation type="submission" date="2024-04" db="EMBL/GenBank/DDBJ databases">
        <title>A novel species isolated from cricket.</title>
        <authorList>
            <person name="Wang H.-C."/>
        </authorList>
    </citation>
    <scope>NUCLEOTIDE SEQUENCE [LARGE SCALE GENOMIC DNA]</scope>
    <source>
        <strain evidence="2 3">WL0021</strain>
    </source>
</reference>
<gene>
    <name evidence="2" type="ORF">WJT86_03320</name>
</gene>
<feature type="domain" description="Autotransporter" evidence="1">
    <location>
        <begin position="215"/>
        <end position="457"/>
    </location>
</feature>
<dbReference type="Gene3D" id="2.160.20.20">
    <property type="match status" value="1"/>
</dbReference>
<organism evidence="2 3">
    <name type="scientific">Hohaiivirga grylli</name>
    <dbReference type="NCBI Taxonomy" id="3133970"/>
    <lineage>
        <taxon>Bacteria</taxon>
        <taxon>Pseudomonadati</taxon>
        <taxon>Pseudomonadota</taxon>
        <taxon>Alphaproteobacteria</taxon>
        <taxon>Hyphomicrobiales</taxon>
        <taxon>Methylobacteriaceae</taxon>
        <taxon>Hohaiivirga</taxon>
    </lineage>
</organism>
<dbReference type="InterPro" id="IPR005546">
    <property type="entry name" value="Autotransporte_beta"/>
</dbReference>
<dbReference type="SUPFAM" id="SSF103515">
    <property type="entry name" value="Autotransporter"/>
    <property type="match status" value="1"/>
</dbReference>
<evidence type="ECO:0000313" key="3">
    <source>
        <dbReference type="Proteomes" id="UP001418637"/>
    </source>
</evidence>
<evidence type="ECO:0000259" key="1">
    <source>
        <dbReference type="PROSITE" id="PS51208"/>
    </source>
</evidence>